<evidence type="ECO:0000256" key="6">
    <source>
        <dbReference type="ARBA" id="ARBA00022691"/>
    </source>
</evidence>
<keyword evidence="7" id="KW-0479">Metal-binding</keyword>
<dbReference type="EMBL" id="QEAP01000019">
    <property type="protein sequence ID" value="TPX77509.1"/>
    <property type="molecule type" value="Genomic_DNA"/>
</dbReference>
<evidence type="ECO:0000256" key="4">
    <source>
        <dbReference type="ARBA" id="ARBA00021915"/>
    </source>
</evidence>
<dbReference type="EC" id="2.5.1.108" evidence="3 11"/>
<evidence type="ECO:0000256" key="11">
    <source>
        <dbReference type="PIRNR" id="PIRNR004967"/>
    </source>
</evidence>
<evidence type="ECO:0000256" key="1">
    <source>
        <dbReference type="ARBA" id="ARBA00005156"/>
    </source>
</evidence>
<dbReference type="Gene3D" id="3.40.50.11860">
    <property type="entry name" value="Diphthamide synthesis DPH1/DPH2 domain 3"/>
    <property type="match status" value="1"/>
</dbReference>
<evidence type="ECO:0000256" key="7">
    <source>
        <dbReference type="ARBA" id="ARBA00022723"/>
    </source>
</evidence>
<keyword evidence="13" id="KW-1185">Reference proteome</keyword>
<dbReference type="GO" id="GO:0046872">
    <property type="term" value="F:metal ion binding"/>
    <property type="evidence" value="ECO:0007669"/>
    <property type="project" value="UniProtKB-KW"/>
</dbReference>
<sequence length="477" mass="52453">MNSKTDAARKRFVGGKRAAQSAAAGTTASSIEDCAPPQTEIVAADKPAVKRVANQVPDDILLDESLNEAIKLLPANYNFEIHKTIWQIRKNDAKRVALQFPEGLLMYSLTICDIVERFVGAETVVMGDVTYGACCIDDYTATALGCDFMVHYGHSCLVPVTVTTIKTLYVFVEIGIDTKHFIDTVHKNFEPGTPLVLVATIQFISALQAARRELEPTYPVTVPQSKPLSPGEILGCTSPQLHLTDSSVIVYLGDGRFHLESIMISNPDLPAYRYDPYPKSFTREYYDHAQMRSLRSKAIRAVETFTPSSPTASLTDKSADDKEAGVVDKMTRALSMKERPLVAIIVGTLGRQGSPKVLSHLHSMVPQGVDCIFVLLSEIFAPKLKNIGSGGRTVDAWIQTSCPRLSIDWGHSFGVPLLSPYEAAVAFGKAEAKWRDSGKEIYPMDFYSRGSLGQWTPNYVEGALEKEREKALKLKSK</sequence>
<keyword evidence="8" id="KW-0408">Iron</keyword>
<gene>
    <name evidence="12" type="ORF">CcCBS67573_g01221</name>
</gene>
<dbReference type="AlphaFoldDB" id="A0A507FM81"/>
<evidence type="ECO:0000256" key="9">
    <source>
        <dbReference type="ARBA" id="ARBA00023014"/>
    </source>
</evidence>
<dbReference type="UniPathway" id="UPA00559"/>
<dbReference type="SFLD" id="SFLDS00032">
    <property type="entry name" value="Radical_SAM_3-amino-3-carboxyp"/>
    <property type="match status" value="1"/>
</dbReference>
<dbReference type="GO" id="GO:0051539">
    <property type="term" value="F:4 iron, 4 sulfur cluster binding"/>
    <property type="evidence" value="ECO:0007669"/>
    <property type="project" value="UniProtKB-UniRule"/>
</dbReference>
<comment type="pathway">
    <text evidence="1 11">Protein modification; peptidyl-diphthamide biosynthesis.</text>
</comment>
<dbReference type="InterPro" id="IPR042265">
    <property type="entry name" value="DPH1/DPH2_3"/>
</dbReference>
<comment type="similarity">
    <text evidence="2 11">Belongs to the DPH1/DPH2 family. DPH1 subfamily.</text>
</comment>
<dbReference type="PANTHER" id="PTHR10762">
    <property type="entry name" value="DIPHTHAMIDE BIOSYNTHESIS PROTEIN"/>
    <property type="match status" value="1"/>
</dbReference>
<accession>A0A507FM81</accession>
<reference evidence="12 13" key="1">
    <citation type="journal article" date="2019" name="Sci. Rep.">
        <title>Comparative genomics of chytrid fungi reveal insights into the obligate biotrophic and pathogenic lifestyle of Synchytrium endobioticum.</title>
        <authorList>
            <person name="van de Vossenberg B.T.L.H."/>
            <person name="Warris S."/>
            <person name="Nguyen H.D.T."/>
            <person name="van Gent-Pelzer M.P.E."/>
            <person name="Joly D.L."/>
            <person name="van de Geest H.C."/>
            <person name="Bonants P.J.M."/>
            <person name="Smith D.S."/>
            <person name="Levesque C.A."/>
            <person name="van der Lee T.A.J."/>
        </authorList>
    </citation>
    <scope>NUCLEOTIDE SEQUENCE [LARGE SCALE GENOMIC DNA]</scope>
    <source>
        <strain evidence="12 13">CBS 675.73</strain>
    </source>
</reference>
<dbReference type="InterPro" id="IPR035435">
    <property type="entry name" value="DPH1/DPH2_euk_archaea"/>
</dbReference>
<evidence type="ECO:0000256" key="3">
    <source>
        <dbReference type="ARBA" id="ARBA00012221"/>
    </source>
</evidence>
<dbReference type="FunFam" id="3.40.50.11840:FF:000001">
    <property type="entry name" value="2-(3-amino-3-carboxypropyl)histidine synthase subunit 1"/>
    <property type="match status" value="1"/>
</dbReference>
<comment type="catalytic activity">
    <reaction evidence="10 11">
        <text>L-histidyl-[translation elongation factor 2] + S-adenosyl-L-methionine = 2-[(3S)-amino-3-carboxypropyl]-L-histidyl-[translation elongation factor 2] + S-methyl-5'-thioadenosine + H(+)</text>
        <dbReference type="Rhea" id="RHEA:36783"/>
        <dbReference type="Rhea" id="RHEA-COMP:9748"/>
        <dbReference type="Rhea" id="RHEA-COMP:9749"/>
        <dbReference type="ChEBI" id="CHEBI:15378"/>
        <dbReference type="ChEBI" id="CHEBI:17509"/>
        <dbReference type="ChEBI" id="CHEBI:29979"/>
        <dbReference type="ChEBI" id="CHEBI:59789"/>
        <dbReference type="ChEBI" id="CHEBI:73995"/>
        <dbReference type="EC" id="2.5.1.108"/>
    </reaction>
</comment>
<dbReference type="PANTHER" id="PTHR10762:SF1">
    <property type="entry name" value="2-(3-AMINO-3-CARBOXYPROPYL)HISTIDINE SYNTHASE SUBUNIT 1"/>
    <property type="match status" value="1"/>
</dbReference>
<dbReference type="PIRSF" id="PIRSF004967">
    <property type="entry name" value="DPH1"/>
    <property type="match status" value="1"/>
</dbReference>
<comment type="caution">
    <text evidence="12">The sequence shown here is derived from an EMBL/GenBank/DDBJ whole genome shotgun (WGS) entry which is preliminary data.</text>
</comment>
<dbReference type="Gene3D" id="3.40.50.11840">
    <property type="entry name" value="Diphthamide synthesis DPH1/DPH2 domain 1"/>
    <property type="match status" value="1"/>
</dbReference>
<evidence type="ECO:0000256" key="8">
    <source>
        <dbReference type="ARBA" id="ARBA00023004"/>
    </source>
</evidence>
<protein>
    <recommendedName>
        <fullName evidence="4 11">2-(3-amino-3-carboxypropyl)histidine synthase subunit 1</fullName>
        <ecNumber evidence="3 11">2.5.1.108</ecNumber>
    </recommendedName>
</protein>
<evidence type="ECO:0000256" key="10">
    <source>
        <dbReference type="ARBA" id="ARBA00048403"/>
    </source>
</evidence>
<evidence type="ECO:0000256" key="2">
    <source>
        <dbReference type="ARBA" id="ARBA00010173"/>
    </source>
</evidence>
<evidence type="ECO:0000313" key="13">
    <source>
        <dbReference type="Proteomes" id="UP000320333"/>
    </source>
</evidence>
<organism evidence="12 13">
    <name type="scientific">Chytriomyces confervae</name>
    <dbReference type="NCBI Taxonomy" id="246404"/>
    <lineage>
        <taxon>Eukaryota</taxon>
        <taxon>Fungi</taxon>
        <taxon>Fungi incertae sedis</taxon>
        <taxon>Chytridiomycota</taxon>
        <taxon>Chytridiomycota incertae sedis</taxon>
        <taxon>Chytridiomycetes</taxon>
        <taxon>Chytridiales</taxon>
        <taxon>Chytriomycetaceae</taxon>
        <taxon>Chytriomyces</taxon>
    </lineage>
</organism>
<dbReference type="STRING" id="246404.A0A507FM81"/>
<evidence type="ECO:0000256" key="5">
    <source>
        <dbReference type="ARBA" id="ARBA00022679"/>
    </source>
</evidence>
<dbReference type="InterPro" id="IPR042264">
    <property type="entry name" value="DPH1/DPH2_2"/>
</dbReference>
<proteinExistence type="inferred from homology"/>
<dbReference type="Pfam" id="PF01866">
    <property type="entry name" value="Diphthamide_syn"/>
    <property type="match status" value="2"/>
</dbReference>
<dbReference type="Proteomes" id="UP000320333">
    <property type="component" value="Unassembled WGS sequence"/>
</dbReference>
<dbReference type="GO" id="GO:0017183">
    <property type="term" value="P:protein histidyl modification to diphthamide"/>
    <property type="evidence" value="ECO:0007669"/>
    <property type="project" value="UniProtKB-UniRule"/>
</dbReference>
<evidence type="ECO:0000313" key="12">
    <source>
        <dbReference type="EMBL" id="TPX77509.1"/>
    </source>
</evidence>
<comment type="cofactor">
    <cofactor evidence="11">
        <name>[4Fe-4S] cluster</name>
        <dbReference type="ChEBI" id="CHEBI:49883"/>
    </cofactor>
    <text evidence="11">Binds 1 [4Fe-4S] cluster per subunit. The cluster is coordinated with 3 cysteines and an exchangeable S-adenosyl-L-methionine.</text>
</comment>
<keyword evidence="6 11" id="KW-0949">S-adenosyl-L-methionine</keyword>
<dbReference type="InterPro" id="IPR016435">
    <property type="entry name" value="DPH1/DPH2"/>
</dbReference>
<keyword evidence="5 11" id="KW-0808">Transferase</keyword>
<dbReference type="InterPro" id="IPR042263">
    <property type="entry name" value="DPH1/DPH2_1"/>
</dbReference>
<dbReference type="OrthoDB" id="1649088at2759"/>
<dbReference type="FunFam" id="3.40.50.11850:FF:000001">
    <property type="entry name" value="2-(3-amino-3-carboxypropyl)histidine synthase subunit 1"/>
    <property type="match status" value="1"/>
</dbReference>
<keyword evidence="11" id="KW-0004">4Fe-4S</keyword>
<keyword evidence="9" id="KW-0411">Iron-sulfur</keyword>
<comment type="function">
    <text evidence="11">Catalyzes the first step of diphthamide biosynthesis, a post-translational modification of histidine which occurs in elongation factor 2.</text>
</comment>
<name>A0A507FM81_9FUNG</name>
<dbReference type="GO" id="GO:0090560">
    <property type="term" value="F:2-(3-amino-3-carboxypropyl)histidine synthase activity"/>
    <property type="evidence" value="ECO:0007669"/>
    <property type="project" value="UniProtKB-UniRule"/>
</dbReference>
<dbReference type="Gene3D" id="3.40.50.11850">
    <property type="entry name" value="Diphthamide synthesis DPH1/DPH2 domain 2"/>
    <property type="match status" value="1"/>
</dbReference>
<dbReference type="NCBIfam" id="TIGR00322">
    <property type="entry name" value="diphth2_R"/>
    <property type="match status" value="2"/>
</dbReference>